<evidence type="ECO:0000313" key="3">
    <source>
        <dbReference type="Proteomes" id="UP001500936"/>
    </source>
</evidence>
<gene>
    <name evidence="2" type="ORF">GCM10023187_32310</name>
</gene>
<organism evidence="2 3">
    <name type="scientific">Nibrella viscosa</name>
    <dbReference type="NCBI Taxonomy" id="1084524"/>
    <lineage>
        <taxon>Bacteria</taxon>
        <taxon>Pseudomonadati</taxon>
        <taxon>Bacteroidota</taxon>
        <taxon>Cytophagia</taxon>
        <taxon>Cytophagales</taxon>
        <taxon>Spirosomataceae</taxon>
        <taxon>Nibrella</taxon>
    </lineage>
</organism>
<reference evidence="3" key="1">
    <citation type="journal article" date="2019" name="Int. J. Syst. Evol. Microbiol.">
        <title>The Global Catalogue of Microorganisms (GCM) 10K type strain sequencing project: providing services to taxonomists for standard genome sequencing and annotation.</title>
        <authorList>
            <consortium name="The Broad Institute Genomics Platform"/>
            <consortium name="The Broad Institute Genome Sequencing Center for Infectious Disease"/>
            <person name="Wu L."/>
            <person name="Ma J."/>
        </authorList>
    </citation>
    <scope>NUCLEOTIDE SEQUENCE [LARGE SCALE GENOMIC DNA]</scope>
    <source>
        <strain evidence="3">JCM 17925</strain>
    </source>
</reference>
<dbReference type="SUPFAM" id="SSF159888">
    <property type="entry name" value="YdhG-like"/>
    <property type="match status" value="1"/>
</dbReference>
<dbReference type="InterPro" id="IPR014922">
    <property type="entry name" value="YdhG-like"/>
</dbReference>
<proteinExistence type="predicted"/>
<name>A0ABP8KLW9_9BACT</name>
<dbReference type="Gene3D" id="3.90.1150.200">
    <property type="match status" value="1"/>
</dbReference>
<evidence type="ECO:0000313" key="2">
    <source>
        <dbReference type="EMBL" id="GAA4409271.1"/>
    </source>
</evidence>
<dbReference type="EMBL" id="BAABHB010000006">
    <property type="protein sequence ID" value="GAA4409271.1"/>
    <property type="molecule type" value="Genomic_DNA"/>
</dbReference>
<accession>A0ABP8KLW9</accession>
<dbReference type="Pfam" id="PF08818">
    <property type="entry name" value="DUF1801"/>
    <property type="match status" value="1"/>
</dbReference>
<evidence type="ECO:0000259" key="1">
    <source>
        <dbReference type="Pfam" id="PF08818"/>
    </source>
</evidence>
<protein>
    <recommendedName>
        <fullName evidence="1">YdhG-like domain-containing protein</fullName>
    </recommendedName>
</protein>
<sequence length="143" mass="16732">MNKFQSVDFRTMDDLLEYLPDDERKMMEVLRKIILTCIPNCREKLSYNVPVYSRHRMICFLWPGSVPWGGLHTTGVRLGFMRGNQLTDEAGYLDKGKRKQVYVRDFASLKDIDIDVLRPFLIEAAILDEEVARQKKSRSRKMG</sequence>
<keyword evidence="3" id="KW-1185">Reference proteome</keyword>
<dbReference type="Proteomes" id="UP001500936">
    <property type="component" value="Unassembled WGS sequence"/>
</dbReference>
<feature type="domain" description="YdhG-like" evidence="1">
    <location>
        <begin position="24"/>
        <end position="124"/>
    </location>
</feature>
<dbReference type="RefSeq" id="WP_345268869.1">
    <property type="nucleotide sequence ID" value="NZ_BAABHB010000006.1"/>
</dbReference>
<comment type="caution">
    <text evidence="2">The sequence shown here is derived from an EMBL/GenBank/DDBJ whole genome shotgun (WGS) entry which is preliminary data.</text>
</comment>